<dbReference type="CDD" id="cd01081">
    <property type="entry name" value="Aldose_epim"/>
    <property type="match status" value="1"/>
</dbReference>
<dbReference type="GO" id="GO:0004034">
    <property type="term" value="F:aldose 1-epimerase activity"/>
    <property type="evidence" value="ECO:0007669"/>
    <property type="project" value="TreeGrafter"/>
</dbReference>
<dbReference type="EMBL" id="SDWW01000015">
    <property type="protein sequence ID" value="RYV51512.1"/>
    <property type="molecule type" value="Genomic_DNA"/>
</dbReference>
<sequence>MTGQRVTPGMFGDEPTVVLELATARLEVALRGATVLRWVVDLGDGPVDLLDGYRTAEELRSQAGIRNGIMAPFCDRVTDARYTFDGVEHDLRPGQADRLVYHGLVRSMPFVLGAVTQDADAVAATFGCQGLVTSPQPGYPFAIEVEVTYRLGTASLAVEIAGHNRGSGSAPFAAGWHPYFRFPGADTIAGLDLQISSDVRVETDPGLIPLPGAGAYTGIEPGAARWEPIGEAVLDVGYVAGGRHAEPTVLRDSASGLQLALTQDRGLVHLFTGDTLDRDRRASIAVEPVETMTDAFNRPDCATAIRLLPGDRRAFRASVALSRLSDPDQQA</sequence>
<dbReference type="PANTHER" id="PTHR10091">
    <property type="entry name" value="ALDOSE-1-EPIMERASE"/>
    <property type="match status" value="1"/>
</dbReference>
<dbReference type="RefSeq" id="WP_130102147.1">
    <property type="nucleotide sequence ID" value="NZ_SDWW01000015.1"/>
</dbReference>
<evidence type="ECO:0000313" key="1">
    <source>
        <dbReference type="EMBL" id="RYV51512.1"/>
    </source>
</evidence>
<proteinExistence type="predicted"/>
<dbReference type="GO" id="GO:0030246">
    <property type="term" value="F:carbohydrate binding"/>
    <property type="evidence" value="ECO:0007669"/>
    <property type="project" value="InterPro"/>
</dbReference>
<keyword evidence="2" id="KW-1185">Reference proteome</keyword>
<dbReference type="SUPFAM" id="SSF74650">
    <property type="entry name" value="Galactose mutarotase-like"/>
    <property type="match status" value="1"/>
</dbReference>
<name>A0A4Q5N054_9MICO</name>
<dbReference type="InterPro" id="IPR011013">
    <property type="entry name" value="Gal_mutarotase_sf_dom"/>
</dbReference>
<dbReference type="InterPro" id="IPR014718">
    <property type="entry name" value="GH-type_carb-bd"/>
</dbReference>
<protein>
    <submittedName>
        <fullName evidence="1">Aldose 1-epimerase</fullName>
    </submittedName>
</protein>
<dbReference type="Gene3D" id="2.70.98.10">
    <property type="match status" value="1"/>
</dbReference>
<dbReference type="OrthoDB" id="4739604at2"/>
<gene>
    <name evidence="1" type="ORF">EUA98_07975</name>
</gene>
<dbReference type="Pfam" id="PF01263">
    <property type="entry name" value="Aldose_epim"/>
    <property type="match status" value="1"/>
</dbReference>
<dbReference type="PANTHER" id="PTHR10091:SF0">
    <property type="entry name" value="GALACTOSE MUTAROTASE"/>
    <property type="match status" value="1"/>
</dbReference>
<comment type="caution">
    <text evidence="1">The sequence shown here is derived from an EMBL/GenBank/DDBJ whole genome shotgun (WGS) entry which is preliminary data.</text>
</comment>
<dbReference type="InterPro" id="IPR008183">
    <property type="entry name" value="Aldose_1/G6P_1-epimerase"/>
</dbReference>
<reference evidence="1 2" key="1">
    <citation type="submission" date="2019-01" db="EMBL/GenBank/DDBJ databases">
        <title>Novel species of Cellulomonas.</title>
        <authorList>
            <person name="Liu Q."/>
            <person name="Xin Y.-H."/>
        </authorList>
    </citation>
    <scope>NUCLEOTIDE SEQUENCE [LARGE SCALE GENOMIC DNA]</scope>
    <source>
        <strain evidence="1 2">HLT2-17</strain>
    </source>
</reference>
<organism evidence="1 2">
    <name type="scientific">Pengzhenrongella frigida</name>
    <dbReference type="NCBI Taxonomy" id="1259133"/>
    <lineage>
        <taxon>Bacteria</taxon>
        <taxon>Bacillati</taxon>
        <taxon>Actinomycetota</taxon>
        <taxon>Actinomycetes</taxon>
        <taxon>Micrococcales</taxon>
        <taxon>Pengzhenrongella</taxon>
    </lineage>
</organism>
<evidence type="ECO:0000313" key="2">
    <source>
        <dbReference type="Proteomes" id="UP000293764"/>
    </source>
</evidence>
<dbReference type="GO" id="GO:0033499">
    <property type="term" value="P:galactose catabolic process via UDP-galactose, Leloir pathway"/>
    <property type="evidence" value="ECO:0007669"/>
    <property type="project" value="TreeGrafter"/>
</dbReference>
<dbReference type="Proteomes" id="UP000293764">
    <property type="component" value="Unassembled WGS sequence"/>
</dbReference>
<accession>A0A4Q5N054</accession>
<dbReference type="AlphaFoldDB" id="A0A4Q5N054"/>
<dbReference type="GO" id="GO:0006006">
    <property type="term" value="P:glucose metabolic process"/>
    <property type="evidence" value="ECO:0007669"/>
    <property type="project" value="TreeGrafter"/>
</dbReference>